<dbReference type="AlphaFoldDB" id="A5ZAN3"/>
<feature type="transmembrane region" description="Helical" evidence="1">
    <location>
        <begin position="65"/>
        <end position="90"/>
    </location>
</feature>
<gene>
    <name evidence="2" type="ORF">EUBVEN_02787</name>
</gene>
<evidence type="ECO:0000313" key="2">
    <source>
        <dbReference type="EMBL" id="EDM50136.1"/>
    </source>
</evidence>
<feature type="transmembrane region" description="Helical" evidence="1">
    <location>
        <begin position="96"/>
        <end position="116"/>
    </location>
</feature>
<keyword evidence="1" id="KW-0812">Transmembrane</keyword>
<feature type="transmembrane region" description="Helical" evidence="1">
    <location>
        <begin position="123"/>
        <end position="146"/>
    </location>
</feature>
<protein>
    <submittedName>
        <fullName evidence="2">Uncharacterized protein</fullName>
    </submittedName>
</protein>
<evidence type="ECO:0000313" key="3">
    <source>
        <dbReference type="Proteomes" id="UP000006000"/>
    </source>
</evidence>
<accession>A5ZAN3</accession>
<organism evidence="2 3">
    <name type="scientific">Eubacterium ventriosum ATCC 27560</name>
    <dbReference type="NCBI Taxonomy" id="411463"/>
    <lineage>
        <taxon>Bacteria</taxon>
        <taxon>Bacillati</taxon>
        <taxon>Bacillota</taxon>
        <taxon>Clostridia</taxon>
        <taxon>Eubacteriales</taxon>
        <taxon>Eubacteriaceae</taxon>
        <taxon>Eubacterium</taxon>
    </lineage>
</organism>
<keyword evidence="1" id="KW-0472">Membrane</keyword>
<reference evidence="2 3" key="1">
    <citation type="submission" date="2007-03" db="EMBL/GenBank/DDBJ databases">
        <authorList>
            <person name="Fulton L."/>
            <person name="Clifton S."/>
            <person name="Fulton B."/>
            <person name="Xu J."/>
            <person name="Minx P."/>
            <person name="Pepin K.H."/>
            <person name="Johnson M."/>
            <person name="Thiruvilangam P."/>
            <person name="Bhonagiri V."/>
            <person name="Nash W.E."/>
            <person name="Mardis E.R."/>
            <person name="Wilson R.K."/>
        </authorList>
    </citation>
    <scope>NUCLEOTIDE SEQUENCE [LARGE SCALE GENOMIC DNA]</scope>
    <source>
        <strain evidence="2 3">ATCC 27560</strain>
    </source>
</reference>
<comment type="caution">
    <text evidence="2">The sequence shown here is derived from an EMBL/GenBank/DDBJ whole genome shotgun (WGS) entry which is preliminary data.</text>
</comment>
<dbReference type="Proteomes" id="UP000006000">
    <property type="component" value="Unassembled WGS sequence"/>
</dbReference>
<dbReference type="STRING" id="411463.EUBVEN_02787"/>
<evidence type="ECO:0000256" key="1">
    <source>
        <dbReference type="SAM" id="Phobius"/>
    </source>
</evidence>
<proteinExistence type="predicted"/>
<sequence>MLASLYAISPTTITSIIGKTYPIEPKTPSITPLRVFPTIPQIPKLLKKSKSETATKIQRYTSLTIFSFFFASSAFLFLSAAFCLLVSAAFLALVELLLLVFVVFFLAVAFLVFDFLPLLFDVVLATFHTSFLIYTYSSYSLLIVILL</sequence>
<name>A5ZAN3_9FIRM</name>
<reference evidence="2 3" key="2">
    <citation type="submission" date="2007-04" db="EMBL/GenBank/DDBJ databases">
        <title>Draft genome sequence of Eubacterium ventriosum (ATCC 27560).</title>
        <authorList>
            <person name="Sudarsanam P."/>
            <person name="Ley R."/>
            <person name="Guruge J."/>
            <person name="Turnbaugh P.J."/>
            <person name="Mahowald M."/>
            <person name="Liep D."/>
            <person name="Gordon J."/>
        </authorList>
    </citation>
    <scope>NUCLEOTIDE SEQUENCE [LARGE SCALE GENOMIC DNA]</scope>
    <source>
        <strain evidence="2 3">ATCC 27560</strain>
    </source>
</reference>
<keyword evidence="1" id="KW-1133">Transmembrane helix</keyword>
<dbReference type="EMBL" id="AAVL02000038">
    <property type="protein sequence ID" value="EDM50136.1"/>
    <property type="molecule type" value="Genomic_DNA"/>
</dbReference>
<dbReference type="HOGENOM" id="CLU_1765286_0_0_9"/>